<feature type="transmembrane region" description="Helical" evidence="1">
    <location>
        <begin position="151"/>
        <end position="170"/>
    </location>
</feature>
<evidence type="ECO:0000259" key="2">
    <source>
        <dbReference type="PROSITE" id="PS50887"/>
    </source>
</evidence>
<name>F0RR28_DEIPM</name>
<sequence length="364" mass="38876">MSLEEFSHTQNQDEVQRNRIVAALSVFSLALHLFTYQAYKKALGDVGWLIGGMTLGGMLLSSAVLLMSLMSRPSFRTIRLSATGLAAAWNAVTLLQAAQAGRALQPAELLSVGILTALALALLPFGAAVALTGVAYLAVCAVSLLTGTADALTLLVLGVLLLAMALGSEYGEHIVRERARTEVLQWLASRDSLTGLLNRSAAEQELETWLQTPHAGGCLLLLDLDSFKQVNDCYGHSTGDRALQYTADVLRRLLGPGDLAGRWGGEEFVLLLNGRTAHTAREVTAQLRSELRRSPQAGLPPLTISGGSVCVWEAQAPALRPLMELADRRLYQAKAAGRDCFIWPPEQAPCHGPAPEQACCTAGP</sequence>
<dbReference type="KEGG" id="dpt:Deipr_2625"/>
<evidence type="ECO:0000313" key="4">
    <source>
        <dbReference type="Proteomes" id="UP000007718"/>
    </source>
</evidence>
<keyword evidence="1" id="KW-0472">Membrane</keyword>
<feature type="domain" description="GGDEF" evidence="2">
    <location>
        <begin position="215"/>
        <end position="346"/>
    </location>
</feature>
<feature type="transmembrane region" description="Helical" evidence="1">
    <location>
        <begin position="46"/>
        <end position="66"/>
    </location>
</feature>
<dbReference type="PANTHER" id="PTHR45138:SF9">
    <property type="entry name" value="DIGUANYLATE CYCLASE DGCM-RELATED"/>
    <property type="match status" value="1"/>
</dbReference>
<dbReference type="Pfam" id="PF00990">
    <property type="entry name" value="GGDEF"/>
    <property type="match status" value="1"/>
</dbReference>
<reference evidence="4" key="1">
    <citation type="submission" date="2011-02" db="EMBL/GenBank/DDBJ databases">
        <title>The complete sequence of plasmid3 of Deinococcus proteolyticus DSM 20540.</title>
        <authorList>
            <consortium name="US DOE Joint Genome Institute (JGI-PGF)"/>
            <person name="Lucas S."/>
            <person name="Copeland A."/>
            <person name="Lapidus A."/>
            <person name="Bruce D."/>
            <person name="Goodwin L."/>
            <person name="Pitluck S."/>
            <person name="Kyrpides N."/>
            <person name="Mavromatis K."/>
            <person name="Pagani I."/>
            <person name="Ivanova N."/>
            <person name="Ovchinnikova G."/>
            <person name="Zeytun A."/>
            <person name="Detter J.C."/>
            <person name="Han C."/>
            <person name="Land M."/>
            <person name="Hauser L."/>
            <person name="Markowitz V."/>
            <person name="Cheng J.-F."/>
            <person name="Hugenholtz P."/>
            <person name="Woyke T."/>
            <person name="Wu D."/>
            <person name="Pukall R."/>
            <person name="Steenblock K."/>
            <person name="Brambilla E."/>
            <person name="Klenk H.-P."/>
            <person name="Eisen J.A."/>
        </authorList>
    </citation>
    <scope>NUCLEOTIDE SEQUENCE [LARGE SCALE GENOMIC DNA]</scope>
    <source>
        <strain evidence="4">ATCC 35074 / DSM 20540 / JCM 6276 / NBRC 101906 / NCIMB 13154 / VKM Ac-1939 / CCM 2703 / MRP</strain>
        <plasmid evidence="4">Plasmid pDEIPR03</plasmid>
    </source>
</reference>
<dbReference type="Proteomes" id="UP000007718">
    <property type="component" value="Plasmid pDEIPR03"/>
</dbReference>
<reference evidence="3 4" key="2">
    <citation type="journal article" date="2012" name="Stand. Genomic Sci.">
        <title>Complete genome sequence of the orange-red pigmented, radioresistant Deinococcus proteolyticus type strain (MRP(T)).</title>
        <authorList>
            <person name="Copeland A."/>
            <person name="Zeytun A."/>
            <person name="Yassawong M."/>
            <person name="Nolan M."/>
            <person name="Lucas S."/>
            <person name="Hammon N."/>
            <person name="Deshpande S."/>
            <person name="Cheng J.F."/>
            <person name="Han C."/>
            <person name="Tapia R."/>
            <person name="Goodwin L.A."/>
            <person name="Pitluck S."/>
            <person name="Mavromatis K."/>
            <person name="Liolios K."/>
            <person name="Pagani I."/>
            <person name="Ivanova N."/>
            <person name="Mikhailova N."/>
            <person name="Pati A."/>
            <person name="Chen A."/>
            <person name="Palaniappan K."/>
            <person name="Land M."/>
            <person name="Hauser L."/>
            <person name="Jeffries C.D."/>
            <person name="Brambilla E.M."/>
            <person name="Rohde M."/>
            <person name="Sikorski J."/>
            <person name="Pukall R."/>
            <person name="Goker M."/>
            <person name="Detter J.C."/>
            <person name="Woyke T."/>
            <person name="Bristow J."/>
            <person name="Eisen J.A."/>
            <person name="Markowitz V."/>
            <person name="Hugenholtz P."/>
            <person name="Kyrpides N.C."/>
            <person name="Klenk H.P."/>
            <person name="Lapidus A."/>
        </authorList>
    </citation>
    <scope>NUCLEOTIDE SEQUENCE [LARGE SCALE GENOMIC DNA]</scope>
    <source>
        <strain evidence="4">ATCC 35074 / DSM 20540 / JCM 6276 / NBRC 101906 / NCIMB 13154 / VKM Ac-1939 / CCM 2703 / MRP</strain>
        <plasmid evidence="4">Plasmid pDEIPR03</plasmid>
    </source>
</reference>
<keyword evidence="1" id="KW-1133">Transmembrane helix</keyword>
<dbReference type="NCBIfam" id="TIGR00254">
    <property type="entry name" value="GGDEF"/>
    <property type="match status" value="1"/>
</dbReference>
<dbReference type="GO" id="GO:0052621">
    <property type="term" value="F:diguanylate cyclase activity"/>
    <property type="evidence" value="ECO:0007669"/>
    <property type="project" value="TreeGrafter"/>
</dbReference>
<keyword evidence="3" id="KW-0614">Plasmid</keyword>
<dbReference type="PROSITE" id="PS50887">
    <property type="entry name" value="GGDEF"/>
    <property type="match status" value="1"/>
</dbReference>
<dbReference type="HOGENOM" id="CLU_000445_11_1_0"/>
<keyword evidence="1" id="KW-0812">Transmembrane</keyword>
<dbReference type="GO" id="GO:1902201">
    <property type="term" value="P:negative regulation of bacterial-type flagellum-dependent cell motility"/>
    <property type="evidence" value="ECO:0007669"/>
    <property type="project" value="TreeGrafter"/>
</dbReference>
<dbReference type="eggNOG" id="COG2199">
    <property type="taxonomic scope" value="Bacteria"/>
</dbReference>
<dbReference type="GO" id="GO:0043709">
    <property type="term" value="P:cell adhesion involved in single-species biofilm formation"/>
    <property type="evidence" value="ECO:0007669"/>
    <property type="project" value="TreeGrafter"/>
</dbReference>
<dbReference type="InterPro" id="IPR029787">
    <property type="entry name" value="Nucleotide_cyclase"/>
</dbReference>
<dbReference type="InterPro" id="IPR050469">
    <property type="entry name" value="Diguanylate_Cyclase"/>
</dbReference>
<feature type="transmembrane region" description="Helical" evidence="1">
    <location>
        <begin position="78"/>
        <end position="97"/>
    </location>
</feature>
<dbReference type="Gene3D" id="3.30.70.270">
    <property type="match status" value="1"/>
</dbReference>
<dbReference type="EMBL" id="CP002539">
    <property type="protein sequence ID" value="ADY27737.1"/>
    <property type="molecule type" value="Genomic_DNA"/>
</dbReference>
<gene>
    <name evidence="3" type="ordered locus">Deipr_2625</name>
</gene>
<dbReference type="CDD" id="cd01949">
    <property type="entry name" value="GGDEF"/>
    <property type="match status" value="1"/>
</dbReference>
<keyword evidence="4" id="KW-1185">Reference proteome</keyword>
<feature type="transmembrane region" description="Helical" evidence="1">
    <location>
        <begin position="109"/>
        <end position="139"/>
    </location>
</feature>
<dbReference type="AlphaFoldDB" id="F0RR28"/>
<geneLocation type="plasmid" evidence="3 4">
    <name>pDEIPR03</name>
</geneLocation>
<organism evidence="3 4">
    <name type="scientific">Deinococcus proteolyticus (strain ATCC 35074 / DSM 20540 / JCM 6276 / NBRC 101906 / NCIMB 13154 / VKM Ac-1939 / CCM 2703 / MRP)</name>
    <dbReference type="NCBI Taxonomy" id="693977"/>
    <lineage>
        <taxon>Bacteria</taxon>
        <taxon>Thermotogati</taxon>
        <taxon>Deinococcota</taxon>
        <taxon>Deinococci</taxon>
        <taxon>Deinococcales</taxon>
        <taxon>Deinococcaceae</taxon>
        <taxon>Deinococcus</taxon>
    </lineage>
</organism>
<dbReference type="InterPro" id="IPR043128">
    <property type="entry name" value="Rev_trsase/Diguanyl_cyclase"/>
</dbReference>
<evidence type="ECO:0000256" key="1">
    <source>
        <dbReference type="SAM" id="Phobius"/>
    </source>
</evidence>
<dbReference type="GO" id="GO:0005886">
    <property type="term" value="C:plasma membrane"/>
    <property type="evidence" value="ECO:0007669"/>
    <property type="project" value="TreeGrafter"/>
</dbReference>
<dbReference type="SMART" id="SM00267">
    <property type="entry name" value="GGDEF"/>
    <property type="match status" value="1"/>
</dbReference>
<dbReference type="InterPro" id="IPR000160">
    <property type="entry name" value="GGDEF_dom"/>
</dbReference>
<dbReference type="SUPFAM" id="SSF55073">
    <property type="entry name" value="Nucleotide cyclase"/>
    <property type="match status" value="1"/>
</dbReference>
<accession>F0RR28</accession>
<proteinExistence type="predicted"/>
<feature type="transmembrane region" description="Helical" evidence="1">
    <location>
        <begin position="20"/>
        <end position="39"/>
    </location>
</feature>
<protein>
    <submittedName>
        <fullName evidence="3">Diguanylate cyclase</fullName>
    </submittedName>
</protein>
<dbReference type="PANTHER" id="PTHR45138">
    <property type="entry name" value="REGULATORY COMPONENTS OF SENSORY TRANSDUCTION SYSTEM"/>
    <property type="match status" value="1"/>
</dbReference>
<evidence type="ECO:0000313" key="3">
    <source>
        <dbReference type="EMBL" id="ADY27737.1"/>
    </source>
</evidence>